<organism evidence="3 4">
    <name type="scientific">Candidatus Wolfebacteria bacterium RIFCSPLOWO2_01_FULL_38_11</name>
    <dbReference type="NCBI Taxonomy" id="1802556"/>
    <lineage>
        <taxon>Bacteria</taxon>
        <taxon>Candidatus Wolfeibacteriota</taxon>
    </lineage>
</organism>
<dbReference type="NCBIfam" id="TIGR00732">
    <property type="entry name" value="dprA"/>
    <property type="match status" value="1"/>
</dbReference>
<dbReference type="EMBL" id="MGIQ01000016">
    <property type="protein sequence ID" value="OGM90688.1"/>
    <property type="molecule type" value="Genomic_DNA"/>
</dbReference>
<evidence type="ECO:0000313" key="4">
    <source>
        <dbReference type="Proteomes" id="UP000178798"/>
    </source>
</evidence>
<dbReference type="Pfam" id="PF02481">
    <property type="entry name" value="DNA_processg_A"/>
    <property type="match status" value="1"/>
</dbReference>
<dbReference type="InterPro" id="IPR003488">
    <property type="entry name" value="DprA"/>
</dbReference>
<feature type="domain" description="Smf/DprA SLOG" evidence="2">
    <location>
        <begin position="9"/>
        <end position="221"/>
    </location>
</feature>
<evidence type="ECO:0000256" key="1">
    <source>
        <dbReference type="ARBA" id="ARBA00006525"/>
    </source>
</evidence>
<dbReference type="Proteomes" id="UP000178798">
    <property type="component" value="Unassembled WGS sequence"/>
</dbReference>
<dbReference type="STRING" id="1802556.A2999_01865"/>
<accession>A0A1F8DS94</accession>
<dbReference type="PANTHER" id="PTHR43022">
    <property type="entry name" value="PROTEIN SMF"/>
    <property type="match status" value="1"/>
</dbReference>
<dbReference type="AlphaFoldDB" id="A0A1F8DS94"/>
<dbReference type="InterPro" id="IPR036388">
    <property type="entry name" value="WH-like_DNA-bd_sf"/>
</dbReference>
<comment type="similarity">
    <text evidence="1">Belongs to the DprA/Smf family.</text>
</comment>
<dbReference type="GO" id="GO:0009294">
    <property type="term" value="P:DNA-mediated transformation"/>
    <property type="evidence" value="ECO:0007669"/>
    <property type="project" value="InterPro"/>
</dbReference>
<sequence>MSDLNKINIVNKNSKEYPRLLKEIQNPPEKIFILGKLPGDPPVDGPKIAIVGTRKATDYGKSLAKKLARALTEIGAIIVSGLAMGIDTAAHEGAIEAKGKTIAVLANGLDQIYPKQNENLSKKILELNGAIISEYEPGKPALEHQFLERNRIVSGLSVATIVIEAPERSGSIVTARLAAEQGREVFVAPGQVNHPNYKGSHQLIRDGARLITSIDDIIEDLGLENYNLKLKNSKQIPNLKNINDRNQLLILKIIKETGEPANIDKIIETTKLEPQTINQAIAFLIIEGIIKETERGYTIY</sequence>
<comment type="caution">
    <text evidence="3">The sequence shown here is derived from an EMBL/GenBank/DDBJ whole genome shotgun (WGS) entry which is preliminary data.</text>
</comment>
<gene>
    <name evidence="3" type="ORF">A2999_01865</name>
</gene>
<dbReference type="Gene3D" id="3.40.50.450">
    <property type="match status" value="1"/>
</dbReference>
<dbReference type="InterPro" id="IPR057666">
    <property type="entry name" value="DrpA_SLOG"/>
</dbReference>
<name>A0A1F8DS94_9BACT</name>
<dbReference type="InterPro" id="IPR036390">
    <property type="entry name" value="WH_DNA-bd_sf"/>
</dbReference>
<protein>
    <submittedName>
        <fullName evidence="3">DNA protecting protein DprA</fullName>
    </submittedName>
</protein>
<reference evidence="3 4" key="1">
    <citation type="journal article" date="2016" name="Nat. Commun.">
        <title>Thousands of microbial genomes shed light on interconnected biogeochemical processes in an aquifer system.</title>
        <authorList>
            <person name="Anantharaman K."/>
            <person name="Brown C.T."/>
            <person name="Hug L.A."/>
            <person name="Sharon I."/>
            <person name="Castelle C.J."/>
            <person name="Probst A.J."/>
            <person name="Thomas B.C."/>
            <person name="Singh A."/>
            <person name="Wilkins M.J."/>
            <person name="Karaoz U."/>
            <person name="Brodie E.L."/>
            <person name="Williams K.H."/>
            <person name="Hubbard S.S."/>
            <person name="Banfield J.F."/>
        </authorList>
    </citation>
    <scope>NUCLEOTIDE SEQUENCE [LARGE SCALE GENOMIC DNA]</scope>
</reference>
<dbReference type="PANTHER" id="PTHR43022:SF1">
    <property type="entry name" value="PROTEIN SMF"/>
    <property type="match status" value="1"/>
</dbReference>
<dbReference type="Gene3D" id="1.10.10.10">
    <property type="entry name" value="Winged helix-like DNA-binding domain superfamily/Winged helix DNA-binding domain"/>
    <property type="match status" value="1"/>
</dbReference>
<proteinExistence type="inferred from homology"/>
<evidence type="ECO:0000313" key="3">
    <source>
        <dbReference type="EMBL" id="OGM90688.1"/>
    </source>
</evidence>
<dbReference type="SUPFAM" id="SSF102405">
    <property type="entry name" value="MCP/YpsA-like"/>
    <property type="match status" value="1"/>
</dbReference>
<evidence type="ECO:0000259" key="2">
    <source>
        <dbReference type="Pfam" id="PF02481"/>
    </source>
</evidence>
<dbReference type="SUPFAM" id="SSF46785">
    <property type="entry name" value="Winged helix' DNA-binding domain"/>
    <property type="match status" value="1"/>
</dbReference>